<dbReference type="KEGG" id="fra:Francci3_3922"/>
<dbReference type="Proteomes" id="UP000001937">
    <property type="component" value="Chromosome"/>
</dbReference>
<dbReference type="EMBL" id="CP000249">
    <property type="protein sequence ID" value="ABD13272.1"/>
    <property type="molecule type" value="Genomic_DNA"/>
</dbReference>
<sequence length="124" mass="13957">MPPRNTALTTRATLLAVVICVLVLTLAYPLRLYLQQQAKLSELSRTNAQAQARVNELRATVERYDDQAWVEDEARRRLHYVKPGERAYLMPIKPAPTKDGDETRGGSSGGSAWYARLWSEISTP</sequence>
<evidence type="ECO:0000256" key="1">
    <source>
        <dbReference type="SAM" id="Coils"/>
    </source>
</evidence>
<dbReference type="RefSeq" id="WP_011438296.1">
    <property type="nucleotide sequence ID" value="NC_007777.1"/>
</dbReference>
<dbReference type="AlphaFoldDB" id="Q2J620"/>
<keyword evidence="1" id="KW-0175">Coiled coil</keyword>
<reference evidence="3 4" key="1">
    <citation type="journal article" date="2007" name="Genome Res.">
        <title>Genome characteristics of facultatively symbiotic Frankia sp. strains reflect host range and host plant biogeography.</title>
        <authorList>
            <person name="Normand P."/>
            <person name="Lapierre P."/>
            <person name="Tisa L.S."/>
            <person name="Gogarten J.P."/>
            <person name="Alloisio N."/>
            <person name="Bagnarol E."/>
            <person name="Bassi C.A."/>
            <person name="Berry A.M."/>
            <person name="Bickhart D.M."/>
            <person name="Choisne N."/>
            <person name="Couloux A."/>
            <person name="Cournoyer B."/>
            <person name="Cruveiller S."/>
            <person name="Daubin V."/>
            <person name="Demange N."/>
            <person name="Francino M.P."/>
            <person name="Goltsman E."/>
            <person name="Huang Y."/>
            <person name="Kopp O.R."/>
            <person name="Labarre L."/>
            <person name="Lapidus A."/>
            <person name="Lavire C."/>
            <person name="Marechal J."/>
            <person name="Martinez M."/>
            <person name="Mastronunzio J.E."/>
            <person name="Mullin B.C."/>
            <person name="Niemann J."/>
            <person name="Pujic P."/>
            <person name="Rawnsley T."/>
            <person name="Rouy Z."/>
            <person name="Schenowitz C."/>
            <person name="Sellstedt A."/>
            <person name="Tavares F."/>
            <person name="Tomkins J.P."/>
            <person name="Vallenet D."/>
            <person name="Valverde C."/>
            <person name="Wall L.G."/>
            <person name="Wang Y."/>
            <person name="Medigue C."/>
            <person name="Benson D.R."/>
        </authorList>
    </citation>
    <scope>NUCLEOTIDE SEQUENCE [LARGE SCALE GENOMIC DNA]</scope>
    <source>
        <strain evidence="4">DSM 45818 / CECT 9043 / CcI3</strain>
    </source>
</reference>
<feature type="coiled-coil region" evidence="1">
    <location>
        <begin position="33"/>
        <end position="67"/>
    </location>
</feature>
<dbReference type="PhylomeDB" id="Q2J620"/>
<dbReference type="HOGENOM" id="CLU_085342_3_1_11"/>
<organism evidence="3 4">
    <name type="scientific">Frankia casuarinae (strain DSM 45818 / CECT 9043 / HFP020203 / CcI3)</name>
    <dbReference type="NCBI Taxonomy" id="106370"/>
    <lineage>
        <taxon>Bacteria</taxon>
        <taxon>Bacillati</taxon>
        <taxon>Actinomycetota</taxon>
        <taxon>Actinomycetes</taxon>
        <taxon>Frankiales</taxon>
        <taxon>Frankiaceae</taxon>
        <taxon>Frankia</taxon>
    </lineage>
</organism>
<protein>
    <submittedName>
        <fullName evidence="3">Septum formation initiator</fullName>
    </submittedName>
</protein>
<feature type="region of interest" description="Disordered" evidence="2">
    <location>
        <begin position="91"/>
        <end position="111"/>
    </location>
</feature>
<proteinExistence type="predicted"/>
<name>Q2J620_FRACC</name>
<dbReference type="eggNOG" id="COG2919">
    <property type="taxonomic scope" value="Bacteria"/>
</dbReference>
<keyword evidence="4" id="KW-1185">Reference proteome</keyword>
<evidence type="ECO:0000256" key="2">
    <source>
        <dbReference type="SAM" id="MobiDB-lite"/>
    </source>
</evidence>
<dbReference type="Pfam" id="PF04977">
    <property type="entry name" value="DivIC"/>
    <property type="match status" value="1"/>
</dbReference>
<dbReference type="STRING" id="106370.Francci3_3922"/>
<gene>
    <name evidence="3" type="ordered locus">Francci3_3922</name>
</gene>
<dbReference type="OrthoDB" id="5187715at2"/>
<evidence type="ECO:0000313" key="3">
    <source>
        <dbReference type="EMBL" id="ABD13272.1"/>
    </source>
</evidence>
<accession>Q2J620</accession>
<dbReference type="InterPro" id="IPR007060">
    <property type="entry name" value="FtsL/DivIC"/>
</dbReference>
<evidence type="ECO:0000313" key="4">
    <source>
        <dbReference type="Proteomes" id="UP000001937"/>
    </source>
</evidence>